<evidence type="ECO:0000313" key="8">
    <source>
        <dbReference type="EMBL" id="TMW66608.1"/>
    </source>
</evidence>
<evidence type="ECO:0000256" key="2">
    <source>
        <dbReference type="ARBA" id="ARBA00006779"/>
    </source>
</evidence>
<accession>A0A8K1CQP3</accession>
<feature type="transmembrane region" description="Helical" evidence="6">
    <location>
        <begin position="182"/>
        <end position="200"/>
    </location>
</feature>
<sequence>METMTQWYGSTNATTRDAEDIQSGVSAAFLVDGFVYALLAGGALMQLVRNCFRYRPWTVQKLVHLFMFIATLIRSVFLVLVGLNWCDVLTGQVKTSSCTAAERDLFYMLDQLPILMFVAIYALLVQFWAEVYYNAVDKLSVLNNVVKPIMRVSIALVFIFQFVYWIIYATKWRSERSFFARGQANANLLLFMLVPGHLFISDGSRTSNSAIMTSVCSTCFLTRSGLQIYLSREHEQLHDRSSWFLVLVYYALLEIVPSITVLYFNRRLPVRRRPGGSGINTPIGGGRSRLFLFKGNDRDALDGDDQLTKRLLGDK</sequence>
<comment type="similarity">
    <text evidence="2">Belongs to the plant tobamovirus multiplication TOM1 protein family.</text>
</comment>
<keyword evidence="3 6" id="KW-0812">Transmembrane</keyword>
<evidence type="ECO:0000256" key="5">
    <source>
        <dbReference type="ARBA" id="ARBA00023136"/>
    </source>
</evidence>
<dbReference type="GO" id="GO:0012505">
    <property type="term" value="C:endomembrane system"/>
    <property type="evidence" value="ECO:0007669"/>
    <property type="project" value="UniProtKB-SubCell"/>
</dbReference>
<evidence type="ECO:0000256" key="3">
    <source>
        <dbReference type="ARBA" id="ARBA00022692"/>
    </source>
</evidence>
<comment type="caution">
    <text evidence="8">The sequence shown here is derived from an EMBL/GenBank/DDBJ whole genome shotgun (WGS) entry which is preliminary data.</text>
</comment>
<evidence type="ECO:0000313" key="9">
    <source>
        <dbReference type="Proteomes" id="UP000794436"/>
    </source>
</evidence>
<feature type="domain" description="THH1/TOM1/TOM3" evidence="7">
    <location>
        <begin position="27"/>
        <end position="273"/>
    </location>
</feature>
<dbReference type="Pfam" id="PF06454">
    <property type="entry name" value="THH1_TOM1-3_dom"/>
    <property type="match status" value="1"/>
</dbReference>
<dbReference type="AlphaFoldDB" id="A0A8K1CQP3"/>
<evidence type="ECO:0000256" key="4">
    <source>
        <dbReference type="ARBA" id="ARBA00022989"/>
    </source>
</evidence>
<dbReference type="EMBL" id="SPLM01000008">
    <property type="protein sequence ID" value="TMW66608.1"/>
    <property type="molecule type" value="Genomic_DNA"/>
</dbReference>
<keyword evidence="9" id="KW-1185">Reference proteome</keyword>
<dbReference type="Proteomes" id="UP000794436">
    <property type="component" value="Unassembled WGS sequence"/>
</dbReference>
<proteinExistence type="inferred from homology"/>
<feature type="transmembrane region" description="Helical" evidence="6">
    <location>
        <begin position="25"/>
        <end position="45"/>
    </location>
</feature>
<evidence type="ECO:0000256" key="6">
    <source>
        <dbReference type="SAM" id="Phobius"/>
    </source>
</evidence>
<name>A0A8K1CQP3_PYTOL</name>
<evidence type="ECO:0000256" key="1">
    <source>
        <dbReference type="ARBA" id="ARBA00004127"/>
    </source>
</evidence>
<keyword evidence="5 6" id="KW-0472">Membrane</keyword>
<feature type="transmembrane region" description="Helical" evidence="6">
    <location>
        <begin position="105"/>
        <end position="129"/>
    </location>
</feature>
<feature type="transmembrane region" description="Helical" evidence="6">
    <location>
        <begin position="149"/>
        <end position="170"/>
    </location>
</feature>
<feature type="transmembrane region" description="Helical" evidence="6">
    <location>
        <begin position="243"/>
        <end position="264"/>
    </location>
</feature>
<gene>
    <name evidence="8" type="ORF">Poli38472_014584</name>
</gene>
<comment type="subcellular location">
    <subcellularLocation>
        <location evidence="1">Endomembrane system</location>
        <topology evidence="1">Multi-pass membrane protein</topology>
    </subcellularLocation>
</comment>
<dbReference type="PANTHER" id="PTHR31142">
    <property type="entry name" value="TOBAMOVIRUS MULTIPLICATION PROTEIN 1-LIKE ISOFORM X1"/>
    <property type="match status" value="1"/>
</dbReference>
<dbReference type="OrthoDB" id="19798at2759"/>
<feature type="transmembrane region" description="Helical" evidence="6">
    <location>
        <begin position="65"/>
        <end position="85"/>
    </location>
</feature>
<evidence type="ECO:0000259" key="7">
    <source>
        <dbReference type="Pfam" id="PF06454"/>
    </source>
</evidence>
<dbReference type="PANTHER" id="PTHR31142:SF3">
    <property type="entry name" value="THH1_TOM1_TOM3 DOMAIN-CONTAINING PROTEIN"/>
    <property type="match status" value="1"/>
</dbReference>
<dbReference type="InterPro" id="IPR040226">
    <property type="entry name" value="THH1/TOM1/TOM3"/>
</dbReference>
<organism evidence="8 9">
    <name type="scientific">Pythium oligandrum</name>
    <name type="common">Mycoparasitic fungus</name>
    <dbReference type="NCBI Taxonomy" id="41045"/>
    <lineage>
        <taxon>Eukaryota</taxon>
        <taxon>Sar</taxon>
        <taxon>Stramenopiles</taxon>
        <taxon>Oomycota</taxon>
        <taxon>Peronosporomycetes</taxon>
        <taxon>Pythiales</taxon>
        <taxon>Pythiaceae</taxon>
        <taxon>Pythium</taxon>
    </lineage>
</organism>
<reference evidence="8" key="1">
    <citation type="submission" date="2019-03" db="EMBL/GenBank/DDBJ databases">
        <title>Long read genome sequence of the mycoparasitic Pythium oligandrum ATCC 38472 isolated from sugarbeet rhizosphere.</title>
        <authorList>
            <person name="Gaulin E."/>
        </authorList>
    </citation>
    <scope>NUCLEOTIDE SEQUENCE</scope>
    <source>
        <strain evidence="8">ATCC 38472_TT</strain>
    </source>
</reference>
<keyword evidence="4 6" id="KW-1133">Transmembrane helix</keyword>
<protein>
    <recommendedName>
        <fullName evidence="7">THH1/TOM1/TOM3 domain-containing protein</fullName>
    </recommendedName>
</protein>
<dbReference type="InterPro" id="IPR009457">
    <property type="entry name" value="THH1/TOM1/TOM3_dom"/>
</dbReference>